<dbReference type="EMBL" id="LGTE01000021">
    <property type="protein sequence ID" value="KNZ68831.1"/>
    <property type="molecule type" value="Genomic_DNA"/>
</dbReference>
<evidence type="ECO:0000313" key="1">
    <source>
        <dbReference type="EMBL" id="KNZ68831.1"/>
    </source>
</evidence>
<organism evidence="1 2">
    <name type="scientific">Thermincola ferriacetica</name>
    <dbReference type="NCBI Taxonomy" id="281456"/>
    <lineage>
        <taxon>Bacteria</taxon>
        <taxon>Bacillati</taxon>
        <taxon>Bacillota</taxon>
        <taxon>Clostridia</taxon>
        <taxon>Eubacteriales</taxon>
        <taxon>Thermincolaceae</taxon>
        <taxon>Thermincola</taxon>
    </lineage>
</organism>
<comment type="caution">
    <text evidence="1">The sequence shown here is derived from an EMBL/GenBank/DDBJ whole genome shotgun (WGS) entry which is preliminary data.</text>
</comment>
<proteinExistence type="predicted"/>
<gene>
    <name evidence="1" type="ORF">Tfer_2553</name>
</gene>
<sequence length="114" mass="13225">MDRTKMFIFILAGFILILLGVNKAYRANLAMTGATEIPQPVTWNLREETVTVSVFGDNFGIRDPEGKAIFYLKYWDDRANSLWNRSLIKAEQLYNNAREKATEVTCRFHAYLDR</sequence>
<evidence type="ECO:0000313" key="2">
    <source>
        <dbReference type="Proteomes" id="UP000037175"/>
    </source>
</evidence>
<protein>
    <submittedName>
        <fullName evidence="1">Uncharacterized protein</fullName>
    </submittedName>
</protein>
<accession>A0A0L6W034</accession>
<reference evidence="2" key="1">
    <citation type="submission" date="2015-07" db="EMBL/GenBank/DDBJ databases">
        <title>Complete Genome of Thermincola ferriacetica strain Z-0001T.</title>
        <authorList>
            <person name="Lusk B."/>
            <person name="Badalamenti J.P."/>
            <person name="Parameswaran P."/>
            <person name="Bond D.R."/>
            <person name="Torres C.I."/>
        </authorList>
    </citation>
    <scope>NUCLEOTIDE SEQUENCE [LARGE SCALE GENOMIC DNA]</scope>
    <source>
        <strain evidence="2">Z-0001</strain>
    </source>
</reference>
<dbReference type="Proteomes" id="UP000037175">
    <property type="component" value="Unassembled WGS sequence"/>
</dbReference>
<dbReference type="RefSeq" id="WP_152909049.1">
    <property type="nucleotide sequence ID" value="NZ_LGTE01000021.1"/>
</dbReference>
<name>A0A0L6W034_9FIRM</name>
<keyword evidence="2" id="KW-1185">Reference proteome</keyword>
<dbReference type="AlphaFoldDB" id="A0A0L6W034"/>